<dbReference type="Pfam" id="PF01201">
    <property type="entry name" value="Ribosomal_S8e"/>
    <property type="match status" value="1"/>
</dbReference>
<dbReference type="Gene3D" id="3.10.290.70">
    <property type="match status" value="1"/>
</dbReference>
<keyword evidence="1" id="KW-0689">Ribosomal protein</keyword>
<dbReference type="AlphaFoldDB" id="D9PJQ5"/>
<keyword evidence="1" id="KW-0687">Ribonucleoprotein</keyword>
<reference evidence="1" key="1">
    <citation type="submission" date="2010-07" db="EMBL/GenBank/DDBJ databases">
        <authorList>
            <consortium name="CONSOLIDER consortium CSD2007-00005"/>
            <person name="Guazzaroni M.-E."/>
            <person name="Richter M."/>
            <person name="Garcia-Salamanca A."/>
            <person name="Yarza P."/>
            <person name="Ferrer M."/>
        </authorList>
    </citation>
    <scope>NUCLEOTIDE SEQUENCE</scope>
</reference>
<organism evidence="1">
    <name type="scientific">sediment metagenome</name>
    <dbReference type="NCBI Taxonomy" id="749907"/>
    <lineage>
        <taxon>unclassified sequences</taxon>
        <taxon>metagenomes</taxon>
        <taxon>ecological metagenomes</taxon>
    </lineage>
</organism>
<dbReference type="EMBL" id="ADZX01000543">
    <property type="protein sequence ID" value="EFK96212.1"/>
    <property type="molecule type" value="Genomic_DNA"/>
</dbReference>
<gene>
    <name evidence="1" type="ORF">LDC_1768</name>
</gene>
<dbReference type="InterPro" id="IPR022309">
    <property type="entry name" value="Ribosomal_Se8/biogenesis_NSA2"/>
</dbReference>
<reference evidence="1" key="2">
    <citation type="journal article" date="2011" name="Microb. Ecol.">
        <title>Taxonomic and Functional Metagenomic Profiling of the Microbial Community in the Anoxic Sediment of a Sub-saline Shallow Lake (Laguna de Carrizo, Central Spain).</title>
        <authorList>
            <person name="Ferrer M."/>
            <person name="Guazzaroni M.E."/>
            <person name="Richter M."/>
            <person name="Garcia-Salamanca A."/>
            <person name="Yarza P."/>
            <person name="Suarez-Suarez A."/>
            <person name="Solano J."/>
            <person name="Alcaide M."/>
            <person name="van Dillewijn P."/>
            <person name="Molina-Henares M.A."/>
            <person name="Lopez-Cortes N."/>
            <person name="Al-Ramahi Y."/>
            <person name="Guerrero C."/>
            <person name="Acosta A."/>
            <person name="de Eugenio L.I."/>
            <person name="Martinez V."/>
            <person name="Marques S."/>
            <person name="Rojo F."/>
            <person name="Santero E."/>
            <person name="Genilloud O."/>
            <person name="Perez-Perez J."/>
            <person name="Rossello-Mora R."/>
            <person name="Ramos J.L."/>
        </authorList>
    </citation>
    <scope>NUCLEOTIDE SEQUENCE</scope>
</reference>
<evidence type="ECO:0000313" key="1">
    <source>
        <dbReference type="EMBL" id="EFK96212.1"/>
    </source>
</evidence>
<protein>
    <submittedName>
        <fullName evidence="1">Ribosomal protein S8e</fullName>
    </submittedName>
</protein>
<sequence>MDRGSKFIETRVGERQIKMERARGGNFKVNLKSGQIANISDSKTGKAIKSKIITVTENVSNPHFVRRNVMT</sequence>
<feature type="non-terminal residue" evidence="1">
    <location>
        <position position="71"/>
    </location>
</feature>
<proteinExistence type="predicted"/>
<dbReference type="GO" id="GO:0005840">
    <property type="term" value="C:ribosome"/>
    <property type="evidence" value="ECO:0007669"/>
    <property type="project" value="UniProtKB-KW"/>
</dbReference>
<name>D9PJQ5_9ZZZZ</name>
<comment type="caution">
    <text evidence="1">The sequence shown here is derived from an EMBL/GenBank/DDBJ whole genome shotgun (WGS) entry which is preliminary data.</text>
</comment>
<accession>D9PJQ5</accession>